<accession>G3BEL2</accession>
<protein>
    <submittedName>
        <fullName evidence="2">N2227-domain-containing protein</fullName>
    </submittedName>
</protein>
<keyword evidence="3" id="KW-1185">Reference proteome</keyword>
<keyword evidence="1" id="KW-1133">Transmembrane helix</keyword>
<evidence type="ECO:0000313" key="3">
    <source>
        <dbReference type="Proteomes" id="UP000000707"/>
    </source>
</evidence>
<dbReference type="InterPro" id="IPR012901">
    <property type="entry name" value="CARME"/>
</dbReference>
<dbReference type="PANTHER" id="PTHR12303">
    <property type="entry name" value="CARNOSINE N-METHYLTRANSFERASE"/>
    <property type="match status" value="1"/>
</dbReference>
<keyword evidence="1" id="KW-0812">Transmembrane</keyword>
<reference evidence="2 3" key="1">
    <citation type="journal article" date="2011" name="Proc. Natl. Acad. Sci. U.S.A.">
        <title>Comparative genomics of xylose-fermenting fungi for enhanced biofuel production.</title>
        <authorList>
            <person name="Wohlbach D.J."/>
            <person name="Kuo A."/>
            <person name="Sato T.K."/>
            <person name="Potts K.M."/>
            <person name="Salamov A.A."/>
            <person name="LaButti K.M."/>
            <person name="Sun H."/>
            <person name="Clum A."/>
            <person name="Pangilinan J.L."/>
            <person name="Lindquist E.A."/>
            <person name="Lucas S."/>
            <person name="Lapidus A."/>
            <person name="Jin M."/>
            <person name="Gunawan C."/>
            <person name="Balan V."/>
            <person name="Dale B.E."/>
            <person name="Jeffries T.W."/>
            <person name="Zinkel R."/>
            <person name="Barry K.W."/>
            <person name="Grigoriev I.V."/>
            <person name="Gasch A.P."/>
        </authorList>
    </citation>
    <scope>NUCLEOTIDE SEQUENCE [LARGE SCALE GENOMIC DNA]</scope>
    <source>
        <strain evidence="3">ATCC 10573 / BCRC 21748 / CBS 615 / JCM 9827 / NBRC 10315 / NRRL Y-1498 / VKM Y-70</strain>
    </source>
</reference>
<proteinExistence type="predicted"/>
<gene>
    <name evidence="2" type="ORF">CANTEDRAFT_116651</name>
</gene>
<dbReference type="AlphaFoldDB" id="G3BEL2"/>
<dbReference type="OrthoDB" id="978at2759"/>
<dbReference type="InterPro" id="IPR029063">
    <property type="entry name" value="SAM-dependent_MTases_sf"/>
</dbReference>
<dbReference type="PANTHER" id="PTHR12303:SF11">
    <property type="entry name" value="AER338CP"/>
    <property type="match status" value="1"/>
</dbReference>
<dbReference type="HOGENOM" id="CLU_030612_3_1_1"/>
<name>G3BEL2_CANTC</name>
<dbReference type="GO" id="GO:0008757">
    <property type="term" value="F:S-adenosylmethionine-dependent methyltransferase activity"/>
    <property type="evidence" value="ECO:0007669"/>
    <property type="project" value="InterPro"/>
</dbReference>
<dbReference type="KEGG" id="cten:18248389"/>
<dbReference type="SMART" id="SM01296">
    <property type="entry name" value="N2227"/>
    <property type="match status" value="1"/>
</dbReference>
<dbReference type="SUPFAM" id="SSF53335">
    <property type="entry name" value="S-adenosyl-L-methionine-dependent methyltransferases"/>
    <property type="match status" value="1"/>
</dbReference>
<evidence type="ECO:0000313" key="2">
    <source>
        <dbReference type="EMBL" id="EGV60571.1"/>
    </source>
</evidence>
<evidence type="ECO:0000256" key="1">
    <source>
        <dbReference type="SAM" id="Phobius"/>
    </source>
</evidence>
<dbReference type="EMBL" id="GL996528">
    <property type="protein sequence ID" value="EGV60571.1"/>
    <property type="molecule type" value="Genomic_DNA"/>
</dbReference>
<sequence>MNVHDRDLILSTLFGTSILYLTLSALSSNKLFPLLLVVFIAGNMIPRLRSFESLIGKLRSSTNSGINAAIIPTTSKPNSVFRQLPYQKREEIISAIKSLQLYATNNMKSADRRRRLFKMMSWRQQNLCKQAGYLEKLDIMDVLLKKNQLFLNEVVESSINAYEISFSDFDIIKNFVDSSSYRVIESLTHFNRDWNMDQSHDEFELGPVIKFIETQLSQVIPNADKPNTCIVVPGSGLGRIPYELARKGYGQVHSVEFSGLMYLFNQFVYSNKESSLANLEVYPYVHTNSNFESIADQSRSILIPQLQQPTNLSMHLEDFNTFELPDPGQCKNVVIVTAFFIDTAENLMDYLDSINSLVKPFRNSYWINIGPLKYGSAPKVELNMDELAHLRTALGWTDLTTINTLKQPISEGENGLYSYATDKHSLWQGYYGLTGWCSKK</sequence>
<organism evidence="3">
    <name type="scientific">Candida tenuis (strain ATCC 10573 / BCRC 21748 / CBS 615 / JCM 9827 / NBRC 10315 / NRRL Y-1498 / VKM Y-70)</name>
    <name type="common">Yeast</name>
    <name type="synonym">Yamadazyma tenuis</name>
    <dbReference type="NCBI Taxonomy" id="590646"/>
    <lineage>
        <taxon>Eukaryota</taxon>
        <taxon>Fungi</taxon>
        <taxon>Dikarya</taxon>
        <taxon>Ascomycota</taxon>
        <taxon>Saccharomycotina</taxon>
        <taxon>Pichiomycetes</taxon>
        <taxon>Debaryomycetaceae</taxon>
        <taxon>Yamadazyma</taxon>
    </lineage>
</organism>
<dbReference type="eggNOG" id="KOG2798">
    <property type="taxonomic scope" value="Eukaryota"/>
</dbReference>
<dbReference type="Proteomes" id="UP000000707">
    <property type="component" value="Unassembled WGS sequence"/>
</dbReference>
<feature type="transmembrane region" description="Helical" evidence="1">
    <location>
        <begin position="31"/>
        <end position="49"/>
    </location>
</feature>
<dbReference type="Pfam" id="PF07942">
    <property type="entry name" value="CARME"/>
    <property type="match status" value="1"/>
</dbReference>
<keyword evidence="1" id="KW-0472">Membrane</keyword>
<dbReference type="GeneID" id="18248389"/>